<reference evidence="1" key="1">
    <citation type="journal article" date="2019" name="bioRxiv">
        <title>The Genome of the Zebra Mussel, Dreissena polymorpha: A Resource for Invasive Species Research.</title>
        <authorList>
            <person name="McCartney M.A."/>
            <person name="Auch B."/>
            <person name="Kono T."/>
            <person name="Mallez S."/>
            <person name="Zhang Y."/>
            <person name="Obille A."/>
            <person name="Becker A."/>
            <person name="Abrahante J.E."/>
            <person name="Garbe J."/>
            <person name="Badalamenti J.P."/>
            <person name="Herman A."/>
            <person name="Mangelson H."/>
            <person name="Liachko I."/>
            <person name="Sullivan S."/>
            <person name="Sone E.D."/>
            <person name="Koren S."/>
            <person name="Silverstein K.A.T."/>
            <person name="Beckman K.B."/>
            <person name="Gohl D.M."/>
        </authorList>
    </citation>
    <scope>NUCLEOTIDE SEQUENCE</scope>
    <source>
        <strain evidence="1">Duluth1</strain>
        <tissue evidence="1">Whole animal</tissue>
    </source>
</reference>
<dbReference type="Proteomes" id="UP000828390">
    <property type="component" value="Unassembled WGS sequence"/>
</dbReference>
<feature type="non-terminal residue" evidence="1">
    <location>
        <position position="53"/>
    </location>
</feature>
<accession>A0A9D4I0R7</accession>
<evidence type="ECO:0000313" key="1">
    <source>
        <dbReference type="EMBL" id="KAH3739642.1"/>
    </source>
</evidence>
<dbReference type="EMBL" id="JAIWYP010000011">
    <property type="protein sequence ID" value="KAH3739642.1"/>
    <property type="molecule type" value="Genomic_DNA"/>
</dbReference>
<keyword evidence="2" id="KW-1185">Reference proteome</keyword>
<dbReference type="AlphaFoldDB" id="A0A9D4I0R7"/>
<sequence>MSGSSYCVSGQSRNTRYKIPQQFPCRVVFPCRHIHVIVVQEIDSVEVKEVGEQ</sequence>
<evidence type="ECO:0000313" key="2">
    <source>
        <dbReference type="Proteomes" id="UP000828390"/>
    </source>
</evidence>
<reference evidence="1" key="2">
    <citation type="submission" date="2020-11" db="EMBL/GenBank/DDBJ databases">
        <authorList>
            <person name="McCartney M.A."/>
            <person name="Auch B."/>
            <person name="Kono T."/>
            <person name="Mallez S."/>
            <person name="Becker A."/>
            <person name="Gohl D.M."/>
            <person name="Silverstein K.A.T."/>
            <person name="Koren S."/>
            <person name="Bechman K.B."/>
            <person name="Herman A."/>
            <person name="Abrahante J.E."/>
            <person name="Garbe J."/>
        </authorList>
    </citation>
    <scope>NUCLEOTIDE SEQUENCE</scope>
    <source>
        <strain evidence="1">Duluth1</strain>
        <tissue evidence="1">Whole animal</tissue>
    </source>
</reference>
<comment type="caution">
    <text evidence="1">The sequence shown here is derived from an EMBL/GenBank/DDBJ whole genome shotgun (WGS) entry which is preliminary data.</text>
</comment>
<gene>
    <name evidence="1" type="ORF">DPMN_046296</name>
</gene>
<protein>
    <submittedName>
        <fullName evidence="1">Uncharacterized protein</fullName>
    </submittedName>
</protein>
<organism evidence="1 2">
    <name type="scientific">Dreissena polymorpha</name>
    <name type="common">Zebra mussel</name>
    <name type="synonym">Mytilus polymorpha</name>
    <dbReference type="NCBI Taxonomy" id="45954"/>
    <lineage>
        <taxon>Eukaryota</taxon>
        <taxon>Metazoa</taxon>
        <taxon>Spiralia</taxon>
        <taxon>Lophotrochozoa</taxon>
        <taxon>Mollusca</taxon>
        <taxon>Bivalvia</taxon>
        <taxon>Autobranchia</taxon>
        <taxon>Heteroconchia</taxon>
        <taxon>Euheterodonta</taxon>
        <taxon>Imparidentia</taxon>
        <taxon>Neoheterodontei</taxon>
        <taxon>Myida</taxon>
        <taxon>Dreissenoidea</taxon>
        <taxon>Dreissenidae</taxon>
        <taxon>Dreissena</taxon>
    </lineage>
</organism>
<proteinExistence type="predicted"/>
<name>A0A9D4I0R7_DREPO</name>